<proteinExistence type="predicted"/>
<dbReference type="AlphaFoldDB" id="A0A1X1WIE3"/>
<dbReference type="EMBL" id="LQPC01000036">
    <property type="protein sequence ID" value="ORV86366.1"/>
    <property type="molecule type" value="Genomic_DNA"/>
</dbReference>
<accession>A0A1X1WIE3</accession>
<gene>
    <name evidence="2" type="ORF">AWC12_18945</name>
</gene>
<reference evidence="2 3" key="1">
    <citation type="submission" date="2016-01" db="EMBL/GenBank/DDBJ databases">
        <title>The new phylogeny of the genus Mycobacterium.</title>
        <authorList>
            <person name="Tarcisio F."/>
            <person name="Conor M."/>
            <person name="Antonella G."/>
            <person name="Elisabetta G."/>
            <person name="Giulia F.S."/>
            <person name="Sara T."/>
            <person name="Anna F."/>
            <person name="Clotilde B."/>
            <person name="Roberto B."/>
            <person name="Veronica D.S."/>
            <person name="Fabio R."/>
            <person name="Monica P."/>
            <person name="Olivier J."/>
            <person name="Enrico T."/>
            <person name="Nicola S."/>
        </authorList>
    </citation>
    <scope>NUCLEOTIDE SEQUENCE [LARGE SCALE GENOMIC DNA]</scope>
    <source>
        <strain evidence="2 3">DSM 45541</strain>
    </source>
</reference>
<sequence length="86" mass="9663">MAFAARADQVLGHGHPAPGRVRARKWRREDGGQYPAEIDAMCGPGWQHAPGELAELSRYAREVGWPGYEWRYDPMRKRVTGTTATP</sequence>
<protein>
    <submittedName>
        <fullName evidence="2">Uncharacterized protein</fullName>
    </submittedName>
</protein>
<evidence type="ECO:0000313" key="2">
    <source>
        <dbReference type="EMBL" id="ORV86366.1"/>
    </source>
</evidence>
<name>A0A1X1WIE3_MYCIR</name>
<evidence type="ECO:0000256" key="1">
    <source>
        <dbReference type="SAM" id="MobiDB-lite"/>
    </source>
</evidence>
<comment type="caution">
    <text evidence="2">The sequence shown here is derived from an EMBL/GenBank/DDBJ whole genome shotgun (WGS) entry which is preliminary data.</text>
</comment>
<organism evidence="2 3">
    <name type="scientific">Mycolicibacterium iranicum</name>
    <name type="common">Mycobacterium iranicum</name>
    <dbReference type="NCBI Taxonomy" id="912594"/>
    <lineage>
        <taxon>Bacteria</taxon>
        <taxon>Bacillati</taxon>
        <taxon>Actinomycetota</taxon>
        <taxon>Actinomycetes</taxon>
        <taxon>Mycobacteriales</taxon>
        <taxon>Mycobacteriaceae</taxon>
        <taxon>Mycolicibacterium</taxon>
    </lineage>
</organism>
<dbReference type="Proteomes" id="UP000193622">
    <property type="component" value="Unassembled WGS sequence"/>
</dbReference>
<feature type="region of interest" description="Disordered" evidence="1">
    <location>
        <begin position="1"/>
        <end position="26"/>
    </location>
</feature>
<evidence type="ECO:0000313" key="3">
    <source>
        <dbReference type="Proteomes" id="UP000193622"/>
    </source>
</evidence>